<accession>A0ABX1JEN0</accession>
<organism evidence="2 3">
    <name type="scientific">Amycolatopsis acididurans</name>
    <dbReference type="NCBI Taxonomy" id="2724524"/>
    <lineage>
        <taxon>Bacteria</taxon>
        <taxon>Bacillati</taxon>
        <taxon>Actinomycetota</taxon>
        <taxon>Actinomycetes</taxon>
        <taxon>Pseudonocardiales</taxon>
        <taxon>Pseudonocardiaceae</taxon>
        <taxon>Amycolatopsis</taxon>
    </lineage>
</organism>
<comment type="similarity">
    <text evidence="1">Belongs to the TmoD/XamoD family.</text>
</comment>
<proteinExistence type="inferred from homology"/>
<keyword evidence="2" id="KW-0560">Oxidoreductase</keyword>
<reference evidence="2 3" key="1">
    <citation type="submission" date="2020-04" db="EMBL/GenBank/DDBJ databases">
        <title>Novel species.</title>
        <authorList>
            <person name="Teo W.F.A."/>
            <person name="Lipun K."/>
            <person name="Srisuk N."/>
            <person name="Duangmal K."/>
        </authorList>
    </citation>
    <scope>NUCLEOTIDE SEQUENCE [LARGE SCALE GENOMIC DNA]</scope>
    <source>
        <strain evidence="2 3">K13G38</strain>
    </source>
</reference>
<comment type="caution">
    <text evidence="2">The sequence shown here is derived from an EMBL/GenBank/DDBJ whole genome shotgun (WGS) entry which is preliminary data.</text>
</comment>
<keyword evidence="3" id="KW-1185">Reference proteome</keyword>
<dbReference type="InterPro" id="IPR003454">
    <property type="entry name" value="MOase_MmoB_DmpM"/>
</dbReference>
<dbReference type="Pfam" id="PF02406">
    <property type="entry name" value="MmoB_DmpM"/>
    <property type="match status" value="1"/>
</dbReference>
<dbReference type="EMBL" id="JAAXLS010000040">
    <property type="protein sequence ID" value="NKQ57686.1"/>
    <property type="molecule type" value="Genomic_DNA"/>
</dbReference>
<dbReference type="Proteomes" id="UP000715441">
    <property type="component" value="Unassembled WGS sequence"/>
</dbReference>
<sequence length="105" mass="11536">MKNPVGPVLRHGDEVDQIIAALEDDNPDTEIEVIDRGAYIRIQAEDRLELTEATLQEYLGADYRIRSLEVAMSSFAGRVRTGSDHIVWESGNAARHAAETKGATA</sequence>
<dbReference type="Gene3D" id="3.90.56.10">
    <property type="entry name" value="Monooxygenase component MmoB/DmpM"/>
    <property type="match status" value="1"/>
</dbReference>
<evidence type="ECO:0000256" key="1">
    <source>
        <dbReference type="ARBA" id="ARBA00006313"/>
    </source>
</evidence>
<keyword evidence="2" id="KW-0503">Monooxygenase</keyword>
<dbReference type="GO" id="GO:0004497">
    <property type="term" value="F:monooxygenase activity"/>
    <property type="evidence" value="ECO:0007669"/>
    <property type="project" value="UniProtKB-KW"/>
</dbReference>
<dbReference type="RefSeq" id="WP_168520795.1">
    <property type="nucleotide sequence ID" value="NZ_JAAXLS010000040.1"/>
</dbReference>
<name>A0ABX1JEN0_9PSEU</name>
<evidence type="ECO:0000313" key="3">
    <source>
        <dbReference type="Proteomes" id="UP000715441"/>
    </source>
</evidence>
<gene>
    <name evidence="2" type="ORF">HFP15_32975</name>
</gene>
<dbReference type="InterPro" id="IPR036889">
    <property type="entry name" value="mOase_MmoB_DmpM_sf"/>
</dbReference>
<evidence type="ECO:0000313" key="2">
    <source>
        <dbReference type="EMBL" id="NKQ57686.1"/>
    </source>
</evidence>
<protein>
    <submittedName>
        <fullName evidence="2">Monooxygenase</fullName>
    </submittedName>
</protein>
<dbReference type="SUPFAM" id="SSF56029">
    <property type="entry name" value="Monooxygenase (hydroxylase) regulatory protein"/>
    <property type="match status" value="1"/>
</dbReference>